<feature type="binding site" evidence="6">
    <location>
        <position position="37"/>
    </location>
    <ligand>
        <name>ATP</name>
        <dbReference type="ChEBI" id="CHEBI:30616"/>
    </ligand>
</feature>
<dbReference type="InterPro" id="IPR011990">
    <property type="entry name" value="TPR-like_helical_dom_sf"/>
</dbReference>
<organism evidence="8 9">
    <name type="scientific">Uabimicrobium amorphum</name>
    <dbReference type="NCBI Taxonomy" id="2596890"/>
    <lineage>
        <taxon>Bacteria</taxon>
        <taxon>Pseudomonadati</taxon>
        <taxon>Planctomycetota</taxon>
        <taxon>Candidatus Uabimicrobiia</taxon>
        <taxon>Candidatus Uabimicrobiales</taxon>
        <taxon>Candidatus Uabimicrobiaceae</taxon>
        <taxon>Candidatus Uabimicrobium</taxon>
    </lineage>
</organism>
<accession>A0A5S9IMR9</accession>
<feature type="repeat" description="TPR" evidence="5">
    <location>
        <begin position="586"/>
        <end position="619"/>
    </location>
</feature>
<dbReference type="GO" id="GO:0005524">
    <property type="term" value="F:ATP binding"/>
    <property type="evidence" value="ECO:0007669"/>
    <property type="project" value="UniProtKB-UniRule"/>
</dbReference>
<evidence type="ECO:0000313" key="9">
    <source>
        <dbReference type="Proteomes" id="UP000326354"/>
    </source>
</evidence>
<feature type="repeat" description="TPR" evidence="5">
    <location>
        <begin position="485"/>
        <end position="518"/>
    </location>
</feature>
<name>A0A5S9IMR9_UABAM</name>
<gene>
    <name evidence="8" type="ORF">UABAM_02746</name>
</gene>
<dbReference type="Gene3D" id="1.10.510.10">
    <property type="entry name" value="Transferase(Phosphotransferase) domain 1"/>
    <property type="match status" value="1"/>
</dbReference>
<feature type="domain" description="Protein kinase" evidence="7">
    <location>
        <begin position="8"/>
        <end position="278"/>
    </location>
</feature>
<dbReference type="Pfam" id="PF00515">
    <property type="entry name" value="TPR_1"/>
    <property type="match status" value="1"/>
</dbReference>
<evidence type="ECO:0000313" key="8">
    <source>
        <dbReference type="EMBL" id="BBM84387.1"/>
    </source>
</evidence>
<dbReference type="InterPro" id="IPR008271">
    <property type="entry name" value="Ser/Thr_kinase_AS"/>
</dbReference>
<dbReference type="InterPro" id="IPR011009">
    <property type="entry name" value="Kinase-like_dom_sf"/>
</dbReference>
<evidence type="ECO:0000256" key="4">
    <source>
        <dbReference type="ARBA" id="ARBA00022840"/>
    </source>
</evidence>
<dbReference type="PROSITE" id="PS50293">
    <property type="entry name" value="TPR_REGION"/>
    <property type="match status" value="4"/>
</dbReference>
<dbReference type="InterPro" id="IPR000719">
    <property type="entry name" value="Prot_kinase_dom"/>
</dbReference>
<proteinExistence type="predicted"/>
<dbReference type="SMART" id="SM00028">
    <property type="entry name" value="TPR"/>
    <property type="match status" value="10"/>
</dbReference>
<evidence type="ECO:0000256" key="2">
    <source>
        <dbReference type="ARBA" id="ARBA00022741"/>
    </source>
</evidence>
<dbReference type="Pfam" id="PF00069">
    <property type="entry name" value="Pkinase"/>
    <property type="match status" value="1"/>
</dbReference>
<dbReference type="CDD" id="cd14014">
    <property type="entry name" value="STKc_PknB_like"/>
    <property type="match status" value="1"/>
</dbReference>
<dbReference type="PROSITE" id="PS50005">
    <property type="entry name" value="TPR"/>
    <property type="match status" value="7"/>
</dbReference>
<dbReference type="InterPro" id="IPR019734">
    <property type="entry name" value="TPR_rpt"/>
</dbReference>
<dbReference type="Gene3D" id="1.25.40.10">
    <property type="entry name" value="Tetratricopeptide repeat domain"/>
    <property type="match status" value="4"/>
</dbReference>
<dbReference type="Pfam" id="PF13181">
    <property type="entry name" value="TPR_8"/>
    <property type="match status" value="1"/>
</dbReference>
<dbReference type="RefSeq" id="WP_151968546.1">
    <property type="nucleotide sequence ID" value="NZ_AP019860.1"/>
</dbReference>
<dbReference type="EMBL" id="AP019860">
    <property type="protein sequence ID" value="BBM84387.1"/>
    <property type="molecule type" value="Genomic_DNA"/>
</dbReference>
<keyword evidence="1" id="KW-0677">Repeat</keyword>
<dbReference type="KEGG" id="uam:UABAM_02746"/>
<evidence type="ECO:0000256" key="3">
    <source>
        <dbReference type="ARBA" id="ARBA00022803"/>
    </source>
</evidence>
<keyword evidence="9" id="KW-1185">Reference proteome</keyword>
<dbReference type="PROSITE" id="PS50011">
    <property type="entry name" value="PROTEIN_KINASE_DOM"/>
    <property type="match status" value="1"/>
</dbReference>
<dbReference type="OrthoDB" id="258731at2"/>
<dbReference type="GO" id="GO:0004672">
    <property type="term" value="F:protein kinase activity"/>
    <property type="evidence" value="ECO:0007669"/>
    <property type="project" value="InterPro"/>
</dbReference>
<dbReference type="PROSITE" id="PS00107">
    <property type="entry name" value="PROTEIN_KINASE_ATP"/>
    <property type="match status" value="1"/>
</dbReference>
<feature type="repeat" description="TPR" evidence="5">
    <location>
        <begin position="385"/>
        <end position="418"/>
    </location>
</feature>
<keyword evidence="4 6" id="KW-0067">ATP-binding</keyword>
<feature type="repeat" description="TPR" evidence="5">
    <location>
        <begin position="552"/>
        <end position="585"/>
    </location>
</feature>
<dbReference type="InterPro" id="IPR017441">
    <property type="entry name" value="Protein_kinase_ATP_BS"/>
</dbReference>
<sequence length="672" mass="77954">MELLNNRYELRKILGEGGMGRVYFATDTHSKKNVAIKECQVSTRRDIKRIEREFSFLHKINSVNVVRGLEYFSIEGRYFIVMQYIQGITLDKLIEKKPSHIGLDEQLNIITEICKAVTVLHEYGIVHRDIKPENIMLVGNEYRPVLLDLGIAKMVNKELTAITQTNEVIGTAGYISPEQINGRVAANSDVFSLGVMFYQFLNWETQSPFCGSRIINTLMNIHRKKLPLISETISSDKDYLHKLAKIIDLSLEKDSVIRTSSVAVMLDQLKNINKKRFVASGKFWKQLNKAKWYILCGLIIVSILLYIRKSSLDEQKAVDYASRISQLYGLQAYTKALEVCNKVIAEGLDDDDLYFRRGSIYLELKEYQKSIVDFKKAVELGFKESSAYNNMGFSYYKLQQYEEAIKYLNRAVKITPSAHAYNTLGNCYFILNKYDLALEKFKQALKIKPIAYAYENVGNVYQVQKKYLPAIANFSKAIELKPYSSTAFNNRGLVYFELKEFEKALKDLKKARSLNPLVPEPYISLARYHYYFRHFNRVIELYTRAIELEPRIDFYSSRGLVYFQQKKYQKALADFSHVITMDTSFVDAYLKRATIYYILRKFDDALLDIKKIKELQPNFADAYLLEGNVLHALGRLDECIQKWKKSMELNPSYTTGLEERIKNVKAQMKKNK</sequence>
<dbReference type="SMART" id="SM00220">
    <property type="entry name" value="S_TKc"/>
    <property type="match status" value="1"/>
</dbReference>
<dbReference type="Pfam" id="PF13432">
    <property type="entry name" value="TPR_16"/>
    <property type="match status" value="1"/>
</dbReference>
<dbReference type="Pfam" id="PF13424">
    <property type="entry name" value="TPR_12"/>
    <property type="match status" value="1"/>
</dbReference>
<evidence type="ECO:0000259" key="7">
    <source>
        <dbReference type="PROSITE" id="PS50011"/>
    </source>
</evidence>
<dbReference type="InterPro" id="IPR050498">
    <property type="entry name" value="Ycf3"/>
</dbReference>
<dbReference type="PROSITE" id="PS00108">
    <property type="entry name" value="PROTEIN_KINASE_ST"/>
    <property type="match status" value="1"/>
</dbReference>
<dbReference type="AlphaFoldDB" id="A0A5S9IMR9"/>
<dbReference type="PANTHER" id="PTHR44858:SF1">
    <property type="entry name" value="UDP-N-ACETYLGLUCOSAMINE--PEPTIDE N-ACETYLGLUCOSAMINYLTRANSFERASE SPINDLY-RELATED"/>
    <property type="match status" value="1"/>
</dbReference>
<protein>
    <recommendedName>
        <fullName evidence="7">Protein kinase domain-containing protein</fullName>
    </recommendedName>
</protein>
<evidence type="ECO:0000256" key="6">
    <source>
        <dbReference type="PROSITE-ProRule" id="PRU10141"/>
    </source>
</evidence>
<dbReference type="Proteomes" id="UP000326354">
    <property type="component" value="Chromosome"/>
</dbReference>
<feature type="repeat" description="TPR" evidence="5">
    <location>
        <begin position="451"/>
        <end position="484"/>
    </location>
</feature>
<feature type="repeat" description="TPR" evidence="5">
    <location>
        <begin position="351"/>
        <end position="384"/>
    </location>
</feature>
<reference evidence="8 9" key="1">
    <citation type="submission" date="2019-08" db="EMBL/GenBank/DDBJ databases">
        <title>Complete genome sequence of Candidatus Uab amorphum.</title>
        <authorList>
            <person name="Shiratori T."/>
            <person name="Suzuki S."/>
            <person name="Kakizawa Y."/>
            <person name="Ishida K."/>
        </authorList>
    </citation>
    <scope>NUCLEOTIDE SEQUENCE [LARGE SCALE GENOMIC DNA]</scope>
    <source>
        <strain evidence="8 9">SRT547</strain>
    </source>
</reference>
<keyword evidence="3 5" id="KW-0802">TPR repeat</keyword>
<dbReference type="PANTHER" id="PTHR44858">
    <property type="entry name" value="TETRATRICOPEPTIDE REPEAT PROTEIN 6"/>
    <property type="match status" value="1"/>
</dbReference>
<evidence type="ECO:0000256" key="1">
    <source>
        <dbReference type="ARBA" id="ARBA00022737"/>
    </source>
</evidence>
<dbReference type="SUPFAM" id="SSF48452">
    <property type="entry name" value="TPR-like"/>
    <property type="match status" value="2"/>
</dbReference>
<dbReference type="SUPFAM" id="SSF56112">
    <property type="entry name" value="Protein kinase-like (PK-like)"/>
    <property type="match status" value="1"/>
</dbReference>
<feature type="repeat" description="TPR" evidence="5">
    <location>
        <begin position="620"/>
        <end position="653"/>
    </location>
</feature>
<keyword evidence="2 6" id="KW-0547">Nucleotide-binding</keyword>
<evidence type="ECO:0000256" key="5">
    <source>
        <dbReference type="PROSITE-ProRule" id="PRU00339"/>
    </source>
</evidence>